<dbReference type="EMBL" id="SEOQ01000431">
    <property type="protein sequence ID" value="TFY63115.1"/>
    <property type="molecule type" value="Genomic_DNA"/>
</dbReference>
<reference evidence="1 2" key="1">
    <citation type="submission" date="2019-02" db="EMBL/GenBank/DDBJ databases">
        <title>Genome sequencing of the rare red list fungi Dentipellis fragilis.</title>
        <authorList>
            <person name="Buettner E."/>
            <person name="Kellner H."/>
        </authorList>
    </citation>
    <scope>NUCLEOTIDE SEQUENCE [LARGE SCALE GENOMIC DNA]</scope>
    <source>
        <strain evidence="1 2">DSM 105465</strain>
    </source>
</reference>
<name>A0A4Y9YL20_9AGAM</name>
<proteinExistence type="predicted"/>
<dbReference type="Proteomes" id="UP000298327">
    <property type="component" value="Unassembled WGS sequence"/>
</dbReference>
<comment type="caution">
    <text evidence="1">The sequence shown here is derived from an EMBL/GenBank/DDBJ whole genome shotgun (WGS) entry which is preliminary data.</text>
</comment>
<sequence length="293" mass="33252">MDTTGTHATGHISVVEAAPASSDTRRTMIQDEFTDAKTFLEHLLSRARYKRSVEAVARIQQEKVRCGYQTRMKKQRAPYELVEENRRLQKLLVKVHGELRASQEQHQVDQERESASQEREIMWQELLNHFKEFVREQKATLQCVAMHQTFEADTRRKTVAEIQAKLMTVRLGLAICRKKIKASDRYFYSLATSLKLCEAAQGRNRLLNDVMALLMAFGLLGYLCYPGCLAARLCFYATLAISVYATVADRTPVVGAKLQKAEEILGEWQAEMAGERRVGGAAQTHGVAERIEN</sequence>
<dbReference type="AlphaFoldDB" id="A0A4Y9YL20"/>
<evidence type="ECO:0000313" key="1">
    <source>
        <dbReference type="EMBL" id="TFY63115.1"/>
    </source>
</evidence>
<protein>
    <submittedName>
        <fullName evidence="1">Uncharacterized protein</fullName>
    </submittedName>
</protein>
<gene>
    <name evidence="1" type="ORF">EVG20_g6448</name>
</gene>
<keyword evidence="2" id="KW-1185">Reference proteome</keyword>
<organism evidence="1 2">
    <name type="scientific">Dentipellis fragilis</name>
    <dbReference type="NCBI Taxonomy" id="205917"/>
    <lineage>
        <taxon>Eukaryota</taxon>
        <taxon>Fungi</taxon>
        <taxon>Dikarya</taxon>
        <taxon>Basidiomycota</taxon>
        <taxon>Agaricomycotina</taxon>
        <taxon>Agaricomycetes</taxon>
        <taxon>Russulales</taxon>
        <taxon>Hericiaceae</taxon>
        <taxon>Dentipellis</taxon>
    </lineage>
</organism>
<evidence type="ECO:0000313" key="2">
    <source>
        <dbReference type="Proteomes" id="UP000298327"/>
    </source>
</evidence>
<accession>A0A4Y9YL20</accession>